<dbReference type="OrthoDB" id="1914518at2759"/>
<evidence type="ECO:0000256" key="1">
    <source>
        <dbReference type="SAM" id="Coils"/>
    </source>
</evidence>
<evidence type="ECO:0000313" key="4">
    <source>
        <dbReference type="Proteomes" id="UP000326396"/>
    </source>
</evidence>
<dbReference type="Gene3D" id="2.40.70.10">
    <property type="entry name" value="Acid Proteases"/>
    <property type="match status" value="1"/>
</dbReference>
<dbReference type="EMBL" id="SZYD01000008">
    <property type="protein sequence ID" value="KAD5508025.1"/>
    <property type="molecule type" value="Genomic_DNA"/>
</dbReference>
<keyword evidence="4" id="KW-1185">Reference proteome</keyword>
<accession>A0A5N6NXM6</accession>
<dbReference type="InterPro" id="IPR000588">
    <property type="entry name" value="Pept_A3A"/>
</dbReference>
<keyword evidence="1" id="KW-0175">Coiled coil</keyword>
<dbReference type="Pfam" id="PF02160">
    <property type="entry name" value="Peptidase_A3"/>
    <property type="match status" value="1"/>
</dbReference>
<dbReference type="GO" id="GO:0006508">
    <property type="term" value="P:proteolysis"/>
    <property type="evidence" value="ECO:0007669"/>
    <property type="project" value="InterPro"/>
</dbReference>
<reference evidence="3 4" key="1">
    <citation type="submission" date="2019-05" db="EMBL/GenBank/DDBJ databases">
        <title>Mikania micrantha, genome provides insights into the molecular mechanism of rapid growth.</title>
        <authorList>
            <person name="Liu B."/>
        </authorList>
    </citation>
    <scope>NUCLEOTIDE SEQUENCE [LARGE SCALE GENOMIC DNA]</scope>
    <source>
        <strain evidence="3">NLD-2019</strain>
        <tissue evidence="3">Leaf</tissue>
    </source>
</reference>
<feature type="coiled-coil region" evidence="1">
    <location>
        <begin position="15"/>
        <end position="42"/>
    </location>
</feature>
<dbReference type="GO" id="GO:0004190">
    <property type="term" value="F:aspartic-type endopeptidase activity"/>
    <property type="evidence" value="ECO:0007669"/>
    <property type="project" value="InterPro"/>
</dbReference>
<feature type="domain" description="Peptidase A3A" evidence="2">
    <location>
        <begin position="107"/>
        <end position="210"/>
    </location>
</feature>
<dbReference type="AlphaFoldDB" id="A0A5N6NXM6"/>
<sequence length="299" mass="34574">MADNARIKIMESQRENQWVAEKADLQAQIKALQQENKDLRKGLKEEPDFQEFEEMFPPLKQQANAFIEDEAHVILNNESSEQPKVKKITKQLYNVEVEFNIPGIRLFKVKAIIDTGATSCCVNTTAVPKEALEDINRVIYFNGLNSRQPSRQRIKYGNFRIEGNKFRIPLIYALEMRTGDRIDMLIGTNFTRSMNGGIRIEGDEVTLYKKVTRIRTNPTIEISAAAIKELDMDEELYQELQEMVFFSKEEAAKLKERLKPLLERLKNQGYVGEEPLKHWKKNGEICKLEIINPDINHTG</sequence>
<dbReference type="InterPro" id="IPR021109">
    <property type="entry name" value="Peptidase_aspartic_dom_sf"/>
</dbReference>
<evidence type="ECO:0000313" key="3">
    <source>
        <dbReference type="EMBL" id="KAD5508025.1"/>
    </source>
</evidence>
<proteinExistence type="predicted"/>
<dbReference type="Proteomes" id="UP000326396">
    <property type="component" value="Linkage Group LG16"/>
</dbReference>
<comment type="caution">
    <text evidence="3">The sequence shown here is derived from an EMBL/GenBank/DDBJ whole genome shotgun (WGS) entry which is preliminary data.</text>
</comment>
<protein>
    <recommendedName>
        <fullName evidence="2">Peptidase A3A domain-containing protein</fullName>
    </recommendedName>
</protein>
<gene>
    <name evidence="3" type="ORF">E3N88_15728</name>
</gene>
<organism evidence="3 4">
    <name type="scientific">Mikania micrantha</name>
    <name type="common">bitter vine</name>
    <dbReference type="NCBI Taxonomy" id="192012"/>
    <lineage>
        <taxon>Eukaryota</taxon>
        <taxon>Viridiplantae</taxon>
        <taxon>Streptophyta</taxon>
        <taxon>Embryophyta</taxon>
        <taxon>Tracheophyta</taxon>
        <taxon>Spermatophyta</taxon>
        <taxon>Magnoliopsida</taxon>
        <taxon>eudicotyledons</taxon>
        <taxon>Gunneridae</taxon>
        <taxon>Pentapetalae</taxon>
        <taxon>asterids</taxon>
        <taxon>campanulids</taxon>
        <taxon>Asterales</taxon>
        <taxon>Asteraceae</taxon>
        <taxon>Asteroideae</taxon>
        <taxon>Heliantheae alliance</taxon>
        <taxon>Eupatorieae</taxon>
        <taxon>Mikania</taxon>
    </lineage>
</organism>
<evidence type="ECO:0000259" key="2">
    <source>
        <dbReference type="Pfam" id="PF02160"/>
    </source>
</evidence>
<name>A0A5N6NXM6_9ASTR</name>